<keyword evidence="2" id="KW-1185">Reference proteome</keyword>
<dbReference type="Proteomes" id="UP000290289">
    <property type="component" value="Chromosome 1"/>
</dbReference>
<comment type="caution">
    <text evidence="1">The sequence shown here is derived from an EMBL/GenBank/DDBJ whole genome shotgun (WGS) entry which is preliminary data.</text>
</comment>
<proteinExistence type="predicted"/>
<evidence type="ECO:0000313" key="2">
    <source>
        <dbReference type="Proteomes" id="UP000290289"/>
    </source>
</evidence>
<organism evidence="1 2">
    <name type="scientific">Malus domestica</name>
    <name type="common">Apple</name>
    <name type="synonym">Pyrus malus</name>
    <dbReference type="NCBI Taxonomy" id="3750"/>
    <lineage>
        <taxon>Eukaryota</taxon>
        <taxon>Viridiplantae</taxon>
        <taxon>Streptophyta</taxon>
        <taxon>Embryophyta</taxon>
        <taxon>Tracheophyta</taxon>
        <taxon>Spermatophyta</taxon>
        <taxon>Magnoliopsida</taxon>
        <taxon>eudicotyledons</taxon>
        <taxon>Gunneridae</taxon>
        <taxon>Pentapetalae</taxon>
        <taxon>rosids</taxon>
        <taxon>fabids</taxon>
        <taxon>Rosales</taxon>
        <taxon>Rosaceae</taxon>
        <taxon>Amygdaloideae</taxon>
        <taxon>Maleae</taxon>
        <taxon>Malus</taxon>
    </lineage>
</organism>
<accession>A0A498KJE3</accession>
<protein>
    <recommendedName>
        <fullName evidence="3">Reverse transcriptase zinc-binding domain-containing protein</fullName>
    </recommendedName>
</protein>
<dbReference type="AlphaFoldDB" id="A0A498KJE3"/>
<evidence type="ECO:0008006" key="3">
    <source>
        <dbReference type="Google" id="ProtNLM"/>
    </source>
</evidence>
<gene>
    <name evidence="1" type="ORF">DVH24_005309</name>
</gene>
<name>A0A498KJE3_MALDO</name>
<reference evidence="1 2" key="1">
    <citation type="submission" date="2018-10" db="EMBL/GenBank/DDBJ databases">
        <title>A high-quality apple genome assembly.</title>
        <authorList>
            <person name="Hu J."/>
        </authorList>
    </citation>
    <scope>NUCLEOTIDE SEQUENCE [LARGE SCALE GENOMIC DNA]</scope>
    <source>
        <strain evidence="2">cv. HFTH1</strain>
        <tissue evidence="1">Young leaf</tissue>
    </source>
</reference>
<dbReference type="EMBL" id="RDQH01000327">
    <property type="protein sequence ID" value="RXI07536.1"/>
    <property type="molecule type" value="Genomic_DNA"/>
</dbReference>
<evidence type="ECO:0000313" key="1">
    <source>
        <dbReference type="EMBL" id="RXI07536.1"/>
    </source>
</evidence>
<sequence>MHTTHKNQNYATKYSCKLTTNTTLLAKQVWRVLEKPNDFRVGILKARYFPRVIFSLPFVDPVPRGLGPTYWKVGDGSRIRIWSDNWLPPIRSSRLTPTRIEPGPIPTMSFPLFLFTLLRMKTGSFGLGLEMGITKLRVDIGGPLRNLRMVYLLLPTLPTRLRQEYEI</sequence>